<proteinExistence type="predicted"/>
<evidence type="ECO:0000256" key="1">
    <source>
        <dbReference type="SAM" id="MobiDB-lite"/>
    </source>
</evidence>
<gene>
    <name evidence="2" type="ORF">Tci_917258</name>
</gene>
<dbReference type="AlphaFoldDB" id="A0A699WEZ5"/>
<name>A0A699WEZ5_TANCI</name>
<feature type="region of interest" description="Disordered" evidence="1">
    <location>
        <begin position="53"/>
        <end position="96"/>
    </location>
</feature>
<feature type="compositionally biased region" description="Basic residues" evidence="1">
    <location>
        <begin position="87"/>
        <end position="96"/>
    </location>
</feature>
<protein>
    <submittedName>
        <fullName evidence="2">Uncharacterized protein</fullName>
    </submittedName>
</protein>
<sequence length="96" mass="10301">ARAGGRGHLAVGKHRGRDGIGGLVEIQPGLVAKMPDVDELLILAAIGRRRGLGEGRGGRAAQQYQQQGQQPMRARPRPFGGLLGLRNKWRRKSGTS</sequence>
<organism evidence="2">
    <name type="scientific">Tanacetum cinerariifolium</name>
    <name type="common">Dalmatian daisy</name>
    <name type="synonym">Chrysanthemum cinerariifolium</name>
    <dbReference type="NCBI Taxonomy" id="118510"/>
    <lineage>
        <taxon>Eukaryota</taxon>
        <taxon>Viridiplantae</taxon>
        <taxon>Streptophyta</taxon>
        <taxon>Embryophyta</taxon>
        <taxon>Tracheophyta</taxon>
        <taxon>Spermatophyta</taxon>
        <taxon>Magnoliopsida</taxon>
        <taxon>eudicotyledons</taxon>
        <taxon>Gunneridae</taxon>
        <taxon>Pentapetalae</taxon>
        <taxon>asterids</taxon>
        <taxon>campanulids</taxon>
        <taxon>Asterales</taxon>
        <taxon>Asteraceae</taxon>
        <taxon>Asteroideae</taxon>
        <taxon>Anthemideae</taxon>
        <taxon>Anthemidinae</taxon>
        <taxon>Tanacetum</taxon>
    </lineage>
</organism>
<accession>A0A699WEZ5</accession>
<feature type="non-terminal residue" evidence="2">
    <location>
        <position position="1"/>
    </location>
</feature>
<comment type="caution">
    <text evidence="2">The sequence shown here is derived from an EMBL/GenBank/DDBJ whole genome shotgun (WGS) entry which is preliminary data.</text>
</comment>
<feature type="compositionally biased region" description="Low complexity" evidence="1">
    <location>
        <begin position="59"/>
        <end position="73"/>
    </location>
</feature>
<evidence type="ECO:0000313" key="2">
    <source>
        <dbReference type="EMBL" id="GFD45289.1"/>
    </source>
</evidence>
<dbReference type="EMBL" id="BKCJ011644759">
    <property type="protein sequence ID" value="GFD45289.1"/>
    <property type="molecule type" value="Genomic_DNA"/>
</dbReference>
<reference evidence="2" key="1">
    <citation type="journal article" date="2019" name="Sci. Rep.">
        <title>Draft genome of Tanacetum cinerariifolium, the natural source of mosquito coil.</title>
        <authorList>
            <person name="Yamashiro T."/>
            <person name="Shiraishi A."/>
            <person name="Satake H."/>
            <person name="Nakayama K."/>
        </authorList>
    </citation>
    <scope>NUCLEOTIDE SEQUENCE</scope>
</reference>